<protein>
    <submittedName>
        <fullName evidence="2">Uncharacterized protein</fullName>
    </submittedName>
</protein>
<dbReference type="RefSeq" id="WP_015319956.1">
    <property type="nucleotide sequence ID" value="NC_019974.1"/>
</dbReference>
<keyword evidence="3" id="KW-1185">Reference proteome</keyword>
<feature type="transmembrane region" description="Helical" evidence="1">
    <location>
        <begin position="65"/>
        <end position="83"/>
    </location>
</feature>
<dbReference type="OrthoDB" id="203413at2157"/>
<reference evidence="2 3" key="1">
    <citation type="submission" date="2012-11" db="EMBL/GenBank/DDBJ databases">
        <title>FINISHED of Natronococcus occultus SP4, DSM 3396.</title>
        <authorList>
            <consortium name="DOE Joint Genome Institute"/>
            <person name="Eisen J."/>
            <person name="Huntemann M."/>
            <person name="Wei C.-L."/>
            <person name="Han J."/>
            <person name="Detter J.C."/>
            <person name="Han C."/>
            <person name="Tapia R."/>
            <person name="Chen A."/>
            <person name="Kyrpides N."/>
            <person name="Mavromatis K."/>
            <person name="Markowitz V."/>
            <person name="Szeto E."/>
            <person name="Ivanova N."/>
            <person name="Mikhailova N."/>
            <person name="Ovchinnikova G."/>
            <person name="Pagani I."/>
            <person name="Pati A."/>
            <person name="Goodwin L."/>
            <person name="Nordberg H.P."/>
            <person name="Cantor M.N."/>
            <person name="Hua S.X."/>
            <person name="Woyke T."/>
            <person name="Eisen J."/>
            <person name="Klenk H.-P."/>
            <person name="Klenk H.-P."/>
        </authorList>
    </citation>
    <scope>NUCLEOTIDE SEQUENCE [LARGE SCALE GENOMIC DNA]</scope>
    <source>
        <strain evidence="2 3">SP4</strain>
    </source>
</reference>
<dbReference type="AlphaFoldDB" id="L0JU16"/>
<keyword evidence="1" id="KW-0812">Transmembrane</keyword>
<dbReference type="EMBL" id="CP003929">
    <property type="protein sequence ID" value="AGB36502.1"/>
    <property type="molecule type" value="Genomic_DNA"/>
</dbReference>
<evidence type="ECO:0000313" key="2">
    <source>
        <dbReference type="EMBL" id="AGB36502.1"/>
    </source>
</evidence>
<evidence type="ECO:0000313" key="3">
    <source>
        <dbReference type="Proteomes" id="UP000010878"/>
    </source>
</evidence>
<accession>L0JU16</accession>
<name>L0JU16_9EURY</name>
<dbReference type="HOGENOM" id="CLU_169416_0_0_2"/>
<evidence type="ECO:0000256" key="1">
    <source>
        <dbReference type="SAM" id="Phobius"/>
    </source>
</evidence>
<gene>
    <name evidence="2" type="ORF">Natoc_0642</name>
</gene>
<dbReference type="KEGG" id="nou:Natoc_0642"/>
<dbReference type="eggNOG" id="arCOG11138">
    <property type="taxonomic scope" value="Archaea"/>
</dbReference>
<keyword evidence="1" id="KW-0472">Membrane</keyword>
<dbReference type="STRING" id="694430.Natoc_0642"/>
<feature type="transmembrane region" description="Helical" evidence="1">
    <location>
        <begin position="89"/>
        <end position="112"/>
    </location>
</feature>
<feature type="transmembrane region" description="Helical" evidence="1">
    <location>
        <begin position="37"/>
        <end position="58"/>
    </location>
</feature>
<dbReference type="Proteomes" id="UP000010878">
    <property type="component" value="Chromosome"/>
</dbReference>
<keyword evidence="1" id="KW-1133">Transmembrane helix</keyword>
<feature type="transmembrane region" description="Helical" evidence="1">
    <location>
        <begin position="14"/>
        <end position="31"/>
    </location>
</feature>
<organism evidence="2 3">
    <name type="scientific">Natronococcus occultus SP4</name>
    <dbReference type="NCBI Taxonomy" id="694430"/>
    <lineage>
        <taxon>Archaea</taxon>
        <taxon>Methanobacteriati</taxon>
        <taxon>Methanobacteriota</taxon>
        <taxon>Stenosarchaea group</taxon>
        <taxon>Halobacteria</taxon>
        <taxon>Halobacteriales</taxon>
        <taxon>Natrialbaceae</taxon>
        <taxon>Natronococcus</taxon>
    </lineage>
</organism>
<dbReference type="GeneID" id="14405670"/>
<proteinExistence type="predicted"/>
<sequence length="114" mass="11983">MSDTIELSASMRRLIVYGILLYFALFAYATFAEDALAMLATEFAFGVIAVGIGAILYGEAEKTRSVVMAAAVCLIAGGVLQFAHLASGLVVVDLASTLLVYAGIGCYIYAAWNS</sequence>